<reference evidence="2 3" key="2">
    <citation type="submission" date="2023-11" db="EMBL/GenBank/DDBJ databases">
        <authorList>
            <person name="Lara A.C."/>
            <person name="Chronakova A."/>
        </authorList>
    </citation>
    <scope>NUCLEOTIDE SEQUENCE [LARGE SCALE GENOMIC DNA]</scope>
    <source>
        <strain evidence="2 3">BCCO 10_0856</strain>
    </source>
</reference>
<dbReference type="SUPFAM" id="SSF48264">
    <property type="entry name" value="Cytochrome P450"/>
    <property type="match status" value="1"/>
</dbReference>
<keyword evidence="3" id="KW-1185">Reference proteome</keyword>
<dbReference type="PANTHER" id="PTHR46696:SF1">
    <property type="entry name" value="CYTOCHROME P450 YJIB-RELATED"/>
    <property type="match status" value="1"/>
</dbReference>
<dbReference type="PRINTS" id="PR00359">
    <property type="entry name" value="BP450"/>
</dbReference>
<gene>
    <name evidence="2" type="ORF">SK803_02980</name>
</gene>
<dbReference type="EMBL" id="JAXAVW010000002">
    <property type="protein sequence ID" value="MDX8029154.1"/>
    <property type="molecule type" value="Genomic_DNA"/>
</dbReference>
<dbReference type="InterPro" id="IPR001128">
    <property type="entry name" value="Cyt_P450"/>
</dbReference>
<dbReference type="Pfam" id="PF00067">
    <property type="entry name" value="p450"/>
    <property type="match status" value="1"/>
</dbReference>
<evidence type="ECO:0000313" key="2">
    <source>
        <dbReference type="EMBL" id="MDX8029154.1"/>
    </source>
</evidence>
<accession>A0ABU4STL1</accession>
<reference evidence="2 3" key="1">
    <citation type="submission" date="2023-11" db="EMBL/GenBank/DDBJ databases">
        <title>Lentzea sokolovensis, sp. nov., Lentzea kristufkii, sp. nov., and Lentzea miocenensis, sp. nov., rare actinobacteria from Sokolov Coal Basin, Miocene lacustrine sediment, Czech Republic.</title>
        <authorList>
            <person name="Lara A."/>
            <person name="Kotroba L."/>
            <person name="Nouioui I."/>
            <person name="Neumann-Schaal M."/>
            <person name="Mast Y."/>
            <person name="Chronakova A."/>
        </authorList>
    </citation>
    <scope>NUCLEOTIDE SEQUENCE [LARGE SCALE GENOMIC DNA]</scope>
    <source>
        <strain evidence="2 3">BCCO 10_0856</strain>
    </source>
</reference>
<organism evidence="2 3">
    <name type="scientific">Lentzea miocenica</name>
    <dbReference type="NCBI Taxonomy" id="3095431"/>
    <lineage>
        <taxon>Bacteria</taxon>
        <taxon>Bacillati</taxon>
        <taxon>Actinomycetota</taxon>
        <taxon>Actinomycetes</taxon>
        <taxon>Pseudonocardiales</taxon>
        <taxon>Pseudonocardiaceae</taxon>
        <taxon>Lentzea</taxon>
    </lineage>
</organism>
<dbReference type="PANTHER" id="PTHR46696">
    <property type="entry name" value="P450, PUTATIVE (EUROFUNG)-RELATED"/>
    <property type="match status" value="1"/>
</dbReference>
<dbReference type="RefSeq" id="WP_319964158.1">
    <property type="nucleotide sequence ID" value="NZ_JAXAVW010000002.1"/>
</dbReference>
<evidence type="ECO:0000256" key="1">
    <source>
        <dbReference type="ARBA" id="ARBA00010617"/>
    </source>
</evidence>
<comment type="caution">
    <text evidence="2">The sequence shown here is derived from an EMBL/GenBank/DDBJ whole genome shotgun (WGS) entry which is preliminary data.</text>
</comment>
<dbReference type="Proteomes" id="UP001285521">
    <property type="component" value="Unassembled WGS sequence"/>
</dbReference>
<sequence>MSATIDALDELAKPEHRQDPYPFLHWLREHDPVHRTRCGFYLLSNYDDVAFALQQNTAFTVPDESAMWREIGHGKRSHPAVKKLVAAFTAKNHPCYARLRSAIAGDMTPARVLRLRPRILEHLGNIFDDIGPRLVAGETVDLHAEVSVPLTQYVFADRIGLPEEDRSWIADTIALMTRALGTDDEEVVLEADRASNSVEDYFRARVAERRASPRDDLISRLVAAHDGEDLLIAILWIMWMTGYESTISGIDRAVQAFLTHPEHRSWCDDERVHRFIDETLRHDGVVLYTPIPRIAQDSVTLGGVTIPAGASVRMVIAGANRDPRVFRDPDKFDPARDPRRMLSTGNCCGTTLGRAEMAHVVTGLWQRFPTLVPAGEPVWSPASVARRTVERLPAKLA</sequence>
<dbReference type="InterPro" id="IPR036396">
    <property type="entry name" value="Cyt_P450_sf"/>
</dbReference>
<proteinExistence type="inferred from homology"/>
<protein>
    <submittedName>
        <fullName evidence="2">Cytochrome P450</fullName>
    </submittedName>
</protein>
<dbReference type="Gene3D" id="1.10.630.10">
    <property type="entry name" value="Cytochrome P450"/>
    <property type="match status" value="1"/>
</dbReference>
<name>A0ABU4STL1_9PSEU</name>
<evidence type="ECO:0000313" key="3">
    <source>
        <dbReference type="Proteomes" id="UP001285521"/>
    </source>
</evidence>
<dbReference type="InterPro" id="IPR002397">
    <property type="entry name" value="Cyt_P450_B"/>
</dbReference>
<comment type="similarity">
    <text evidence="1">Belongs to the cytochrome P450 family.</text>
</comment>